<organism evidence="2 3">
    <name type="scientific">Methylorubrum zatmanii</name>
    <dbReference type="NCBI Taxonomy" id="29429"/>
    <lineage>
        <taxon>Bacteria</taxon>
        <taxon>Pseudomonadati</taxon>
        <taxon>Pseudomonadota</taxon>
        <taxon>Alphaproteobacteria</taxon>
        <taxon>Hyphomicrobiales</taxon>
        <taxon>Methylobacteriaceae</taxon>
        <taxon>Methylorubrum</taxon>
    </lineage>
</organism>
<accession>A0ABW1WNM9</accession>
<evidence type="ECO:0000313" key="2">
    <source>
        <dbReference type="EMBL" id="MFC6389758.1"/>
    </source>
</evidence>
<dbReference type="Gene3D" id="3.30.1780.10">
    <property type="entry name" value="ornithine cyclodeaminase, domain 1"/>
    <property type="match status" value="1"/>
</dbReference>
<dbReference type="PANTHER" id="PTHR13812:SF19">
    <property type="entry name" value="KETIMINE REDUCTASE MU-CRYSTALLIN"/>
    <property type="match status" value="1"/>
</dbReference>
<evidence type="ECO:0000256" key="1">
    <source>
        <dbReference type="ARBA" id="ARBA00008903"/>
    </source>
</evidence>
<dbReference type="InterPro" id="IPR036291">
    <property type="entry name" value="NAD(P)-bd_dom_sf"/>
</dbReference>
<dbReference type="Pfam" id="PF02423">
    <property type="entry name" value="OCD_Mu_crystall"/>
    <property type="match status" value="1"/>
</dbReference>
<comment type="similarity">
    <text evidence="1">Belongs to the ornithine cyclodeaminase/mu-crystallin family.</text>
</comment>
<dbReference type="PIRSF" id="PIRSF001439">
    <property type="entry name" value="CryM"/>
    <property type="match status" value="1"/>
</dbReference>
<sequence>MTAPFSSLDHSGTNAMASTSLRYLSRSDIVAIGGDRSDLYMAAIEDGFRLHAAGDFVQPLKPYLRSPRTTHIADRIIAMPAWIGGDRPVAGLKWIGSKHDNPARRGIERASAVIVLNDPETNYPMAIMEAGLVSAMRTAAVTGIAVRHLAQAGFAEASLIGCGPIAARQAQTLAEQFPSLKTIRLFDLREAAAEDLAAQLRDRFPHLQTVIVPSAEAAVRDCPVVVTCTVTDKPYLPFHWLSRGTLLANVSIMDVEREVFLKADKVVVDDWDQCNREKKIINLLVESGEFSRERLHAELGEIVVGRRPGRETDDEIILLNPMGMAIDDIACARAVLRRAEQAGAGTVLPLF</sequence>
<name>A0ABW1WNM9_9HYPH</name>
<dbReference type="NCBIfam" id="TIGR03944">
    <property type="entry name" value="dehyd_SbnB_fam"/>
    <property type="match status" value="1"/>
</dbReference>
<dbReference type="InterPro" id="IPR023866">
    <property type="entry name" value="SbnB"/>
</dbReference>
<dbReference type="SUPFAM" id="SSF51735">
    <property type="entry name" value="NAD(P)-binding Rossmann-fold domains"/>
    <property type="match status" value="1"/>
</dbReference>
<dbReference type="PANTHER" id="PTHR13812">
    <property type="entry name" value="KETIMINE REDUCTASE MU-CRYSTALLIN"/>
    <property type="match status" value="1"/>
</dbReference>
<dbReference type="InterPro" id="IPR023401">
    <property type="entry name" value="ODC_N"/>
</dbReference>
<dbReference type="Gene3D" id="3.40.50.720">
    <property type="entry name" value="NAD(P)-binding Rossmann-like Domain"/>
    <property type="match status" value="1"/>
</dbReference>
<gene>
    <name evidence="2" type="primary">sbnB</name>
    <name evidence="2" type="ORF">ACFQDP_10470</name>
</gene>
<reference evidence="3" key="1">
    <citation type="journal article" date="2019" name="Int. J. Syst. Evol. Microbiol.">
        <title>The Global Catalogue of Microorganisms (GCM) 10K type strain sequencing project: providing services to taxonomists for standard genome sequencing and annotation.</title>
        <authorList>
            <consortium name="The Broad Institute Genomics Platform"/>
            <consortium name="The Broad Institute Genome Sequencing Center for Infectious Disease"/>
            <person name="Wu L."/>
            <person name="Ma J."/>
        </authorList>
    </citation>
    <scope>NUCLEOTIDE SEQUENCE [LARGE SCALE GENOMIC DNA]</scope>
    <source>
        <strain evidence="3">CCUG 36916</strain>
    </source>
</reference>
<dbReference type="InterPro" id="IPR003462">
    <property type="entry name" value="ODC_Mu_crystall"/>
</dbReference>
<evidence type="ECO:0000313" key="3">
    <source>
        <dbReference type="Proteomes" id="UP001596237"/>
    </source>
</evidence>
<dbReference type="RefSeq" id="WP_343068719.1">
    <property type="nucleotide sequence ID" value="NZ_JBHSTT010000033.1"/>
</dbReference>
<proteinExistence type="inferred from homology"/>
<protein>
    <submittedName>
        <fullName evidence="2">2,3-diaminopropionate biosynthesis protein SbnB</fullName>
    </submittedName>
</protein>
<keyword evidence="3" id="KW-1185">Reference proteome</keyword>
<dbReference type="EMBL" id="JBHSTT010000033">
    <property type="protein sequence ID" value="MFC6389758.1"/>
    <property type="molecule type" value="Genomic_DNA"/>
</dbReference>
<dbReference type="Proteomes" id="UP001596237">
    <property type="component" value="Unassembled WGS sequence"/>
</dbReference>
<comment type="caution">
    <text evidence="2">The sequence shown here is derived from an EMBL/GenBank/DDBJ whole genome shotgun (WGS) entry which is preliminary data.</text>
</comment>